<evidence type="ECO:0000313" key="1">
    <source>
        <dbReference type="EMBL" id="SOB58469.1"/>
    </source>
</evidence>
<gene>
    <name evidence="1" type="ORF">DPRO_1571</name>
</gene>
<dbReference type="EMBL" id="LT907975">
    <property type="protein sequence ID" value="SOB58469.1"/>
    <property type="molecule type" value="Genomic_DNA"/>
</dbReference>
<keyword evidence="2" id="KW-1185">Reference proteome</keyword>
<dbReference type="AlphaFoldDB" id="A0A2C8F7H4"/>
<accession>A0A2C8F7H4</accession>
<dbReference type="Proteomes" id="UP000219215">
    <property type="component" value="Chromosome DPRO"/>
</dbReference>
<evidence type="ECO:0000313" key="2">
    <source>
        <dbReference type="Proteomes" id="UP000219215"/>
    </source>
</evidence>
<name>A0A2C8F7H4_9BACT</name>
<protein>
    <submittedName>
        <fullName evidence="1">Uncharacterized protein</fullName>
    </submittedName>
</protein>
<sequence length="58" mass="6704">MRKYAQTGLGVLPEPVMFGTNRQLKMYASALPCRWEVPFSHMILNEFRMERGFNGKPA</sequence>
<organism evidence="1 2">
    <name type="scientific">Pseudodesulfovibrio profundus</name>
    <dbReference type="NCBI Taxonomy" id="57320"/>
    <lineage>
        <taxon>Bacteria</taxon>
        <taxon>Pseudomonadati</taxon>
        <taxon>Thermodesulfobacteriota</taxon>
        <taxon>Desulfovibrionia</taxon>
        <taxon>Desulfovibrionales</taxon>
        <taxon>Desulfovibrionaceae</taxon>
    </lineage>
</organism>
<dbReference type="KEGG" id="pprf:DPRO_1571"/>
<proteinExistence type="predicted"/>
<reference evidence="2" key="1">
    <citation type="submission" date="2017-09" db="EMBL/GenBank/DDBJ databases">
        <authorList>
            <person name="Regsiter A."/>
            <person name="William W."/>
        </authorList>
    </citation>
    <scope>NUCLEOTIDE SEQUENCE [LARGE SCALE GENOMIC DNA]</scope>
    <source>
        <strain evidence="2">500-1</strain>
    </source>
</reference>